<comment type="catalytic activity">
    <reaction evidence="7">
        <text>ATP + H2O = ADP + phosphate + H(+)</text>
        <dbReference type="Rhea" id="RHEA:13065"/>
        <dbReference type="ChEBI" id="CHEBI:15377"/>
        <dbReference type="ChEBI" id="CHEBI:15378"/>
        <dbReference type="ChEBI" id="CHEBI:30616"/>
        <dbReference type="ChEBI" id="CHEBI:43474"/>
        <dbReference type="ChEBI" id="CHEBI:456216"/>
        <dbReference type="EC" id="3.6.4.10"/>
    </reaction>
</comment>
<protein>
    <recommendedName>
        <fullName evidence="9">Iron-sulfur cluster biogenesis chaperone, mitochondrial</fullName>
    </recommendedName>
</protein>
<dbReference type="Gene3D" id="3.90.640.10">
    <property type="entry name" value="Actin, Chain A, domain 4"/>
    <property type="match status" value="1"/>
</dbReference>
<dbReference type="PRINTS" id="PR00301">
    <property type="entry name" value="HEATSHOCK70"/>
</dbReference>
<name>A0AAN7YSR1_9PEZI</name>
<keyword evidence="11" id="KW-0175">Coiled coil</keyword>
<dbReference type="Gene3D" id="3.30.420.40">
    <property type="match status" value="2"/>
</dbReference>
<dbReference type="FunFam" id="3.30.420.40:FF:000020">
    <property type="entry name" value="Chaperone protein HscA homolog"/>
    <property type="match status" value="1"/>
</dbReference>
<comment type="caution">
    <text evidence="13">The sequence shown here is derived from an EMBL/GenBank/DDBJ whole genome shotgun (WGS) entry which is preliminary data.</text>
</comment>
<dbReference type="FunFam" id="3.30.30.30:FF:000003">
    <property type="entry name" value="Heat shock protein 9"/>
    <property type="match status" value="1"/>
</dbReference>
<dbReference type="GO" id="GO:0005524">
    <property type="term" value="F:ATP binding"/>
    <property type="evidence" value="ECO:0007669"/>
    <property type="project" value="UniProtKB-KW"/>
</dbReference>
<evidence type="ECO:0000256" key="3">
    <source>
        <dbReference type="ARBA" id="ARBA00022741"/>
    </source>
</evidence>
<evidence type="ECO:0000256" key="10">
    <source>
        <dbReference type="RuleBase" id="RU003322"/>
    </source>
</evidence>
<evidence type="ECO:0000256" key="11">
    <source>
        <dbReference type="SAM" id="Coils"/>
    </source>
</evidence>
<dbReference type="FunFam" id="2.60.34.10:FF:000014">
    <property type="entry name" value="Chaperone protein DnaK HSP70"/>
    <property type="match status" value="1"/>
</dbReference>
<proteinExistence type="inferred from homology"/>
<dbReference type="NCBIfam" id="NF001413">
    <property type="entry name" value="PRK00290.1"/>
    <property type="match status" value="1"/>
</dbReference>
<dbReference type="Pfam" id="PF00012">
    <property type="entry name" value="HSP70"/>
    <property type="match status" value="1"/>
</dbReference>
<dbReference type="InterPro" id="IPR013126">
    <property type="entry name" value="Hsp_70_fam"/>
</dbReference>
<comment type="subcellular location">
    <subcellularLocation>
        <location evidence="1">Mitochondrion matrix</location>
    </subcellularLocation>
</comment>
<dbReference type="GO" id="GO:0140662">
    <property type="term" value="F:ATP-dependent protein folding chaperone"/>
    <property type="evidence" value="ECO:0007669"/>
    <property type="project" value="InterPro"/>
</dbReference>
<dbReference type="GO" id="GO:0005759">
    <property type="term" value="C:mitochondrial matrix"/>
    <property type="evidence" value="ECO:0007669"/>
    <property type="project" value="UniProtKB-SubCell"/>
</dbReference>
<dbReference type="GO" id="GO:0051082">
    <property type="term" value="F:unfolded protein binding"/>
    <property type="evidence" value="ECO:0007669"/>
    <property type="project" value="InterPro"/>
</dbReference>
<comment type="similarity">
    <text evidence="2 10">Belongs to the heat shock protein 70 family.</text>
</comment>
<evidence type="ECO:0000256" key="12">
    <source>
        <dbReference type="SAM" id="MobiDB-lite"/>
    </source>
</evidence>
<evidence type="ECO:0000256" key="4">
    <source>
        <dbReference type="ARBA" id="ARBA00022840"/>
    </source>
</evidence>
<dbReference type="HAMAP" id="MF_00332">
    <property type="entry name" value="DnaK"/>
    <property type="match status" value="1"/>
</dbReference>
<dbReference type="InterPro" id="IPR012725">
    <property type="entry name" value="Chaperone_DnaK"/>
</dbReference>
<dbReference type="FunFam" id="1.20.1270.10:FF:000007">
    <property type="entry name" value="Heat shock protein, mitochondrial"/>
    <property type="match status" value="1"/>
</dbReference>
<feature type="region of interest" description="Disordered" evidence="12">
    <location>
        <begin position="644"/>
        <end position="685"/>
    </location>
</feature>
<evidence type="ECO:0000313" key="14">
    <source>
        <dbReference type="Proteomes" id="UP001310890"/>
    </source>
</evidence>
<dbReference type="Proteomes" id="UP001310890">
    <property type="component" value="Unassembled WGS sequence"/>
</dbReference>
<feature type="compositionally biased region" description="Low complexity" evidence="12">
    <location>
        <begin position="661"/>
        <end position="679"/>
    </location>
</feature>
<keyword evidence="6" id="KW-0496">Mitochondrion</keyword>
<reference evidence="13" key="1">
    <citation type="submission" date="2023-08" db="EMBL/GenBank/DDBJ databases">
        <title>Black Yeasts Isolated from many extreme environments.</title>
        <authorList>
            <person name="Coleine C."/>
            <person name="Stajich J.E."/>
            <person name="Selbmann L."/>
        </authorList>
    </citation>
    <scope>NUCLEOTIDE SEQUENCE</scope>
    <source>
        <strain evidence="13">CCFEE 5401</strain>
    </source>
</reference>
<keyword evidence="5" id="KW-0809">Transit peptide</keyword>
<dbReference type="InterPro" id="IPR043129">
    <property type="entry name" value="ATPase_NBD"/>
</dbReference>
<dbReference type="SUPFAM" id="SSF53067">
    <property type="entry name" value="Actin-like ATPase domain"/>
    <property type="match status" value="2"/>
</dbReference>
<dbReference type="InterPro" id="IPR018181">
    <property type="entry name" value="Heat_shock_70_CS"/>
</dbReference>
<dbReference type="PROSITE" id="PS00297">
    <property type="entry name" value="HSP70_1"/>
    <property type="match status" value="1"/>
</dbReference>
<dbReference type="PANTHER" id="PTHR19375">
    <property type="entry name" value="HEAT SHOCK PROTEIN 70KDA"/>
    <property type="match status" value="1"/>
</dbReference>
<dbReference type="Gene3D" id="1.20.1270.10">
    <property type="match status" value="1"/>
</dbReference>
<dbReference type="NCBIfam" id="TIGR02350">
    <property type="entry name" value="prok_dnaK"/>
    <property type="match status" value="1"/>
</dbReference>
<dbReference type="CDD" id="cd11733">
    <property type="entry name" value="ASKHA_NBD_HSP70_HSPA9"/>
    <property type="match status" value="1"/>
</dbReference>
<organism evidence="13 14">
    <name type="scientific">Meristemomyces frigidus</name>
    <dbReference type="NCBI Taxonomy" id="1508187"/>
    <lineage>
        <taxon>Eukaryota</taxon>
        <taxon>Fungi</taxon>
        <taxon>Dikarya</taxon>
        <taxon>Ascomycota</taxon>
        <taxon>Pezizomycotina</taxon>
        <taxon>Dothideomycetes</taxon>
        <taxon>Dothideomycetidae</taxon>
        <taxon>Mycosphaerellales</taxon>
        <taxon>Teratosphaeriaceae</taxon>
        <taxon>Meristemomyces</taxon>
    </lineage>
</organism>
<feature type="coiled-coil region" evidence="11">
    <location>
        <begin position="585"/>
        <end position="612"/>
    </location>
</feature>
<dbReference type="PROSITE" id="PS00329">
    <property type="entry name" value="HSP70_2"/>
    <property type="match status" value="1"/>
</dbReference>
<dbReference type="FunFam" id="3.90.640.10:FF:000003">
    <property type="entry name" value="Molecular chaperone DnaK"/>
    <property type="match status" value="1"/>
</dbReference>
<dbReference type="SUPFAM" id="SSF100920">
    <property type="entry name" value="Heat shock protein 70kD (HSP70), peptide-binding domain"/>
    <property type="match status" value="1"/>
</dbReference>
<dbReference type="InterPro" id="IPR029048">
    <property type="entry name" value="HSP70_C_sf"/>
</dbReference>
<dbReference type="Gene3D" id="2.60.34.10">
    <property type="entry name" value="Substrate Binding Domain Of DNAk, Chain A, domain 1"/>
    <property type="match status" value="1"/>
</dbReference>
<evidence type="ECO:0000256" key="7">
    <source>
        <dbReference type="ARBA" id="ARBA00048056"/>
    </source>
</evidence>
<evidence type="ECO:0000256" key="9">
    <source>
        <dbReference type="ARBA" id="ARBA00070638"/>
    </source>
</evidence>
<evidence type="ECO:0000256" key="6">
    <source>
        <dbReference type="ARBA" id="ARBA00023128"/>
    </source>
</evidence>
<evidence type="ECO:0000313" key="13">
    <source>
        <dbReference type="EMBL" id="KAK5118462.1"/>
    </source>
</evidence>
<evidence type="ECO:0000256" key="1">
    <source>
        <dbReference type="ARBA" id="ARBA00004305"/>
    </source>
</evidence>
<dbReference type="EMBL" id="JAVRRL010000002">
    <property type="protein sequence ID" value="KAK5118462.1"/>
    <property type="molecule type" value="Genomic_DNA"/>
</dbReference>
<evidence type="ECO:0000256" key="2">
    <source>
        <dbReference type="ARBA" id="ARBA00007381"/>
    </source>
</evidence>
<gene>
    <name evidence="13" type="ORF">LTR62_002976</name>
</gene>
<evidence type="ECO:0000256" key="5">
    <source>
        <dbReference type="ARBA" id="ARBA00022946"/>
    </source>
</evidence>
<dbReference type="PROSITE" id="PS01036">
    <property type="entry name" value="HSP70_3"/>
    <property type="match status" value="1"/>
</dbReference>
<accession>A0AAN7YSR1</accession>
<dbReference type="AlphaFoldDB" id="A0AAN7YSR1"/>
<sequence length="685" mass="74126">MLSSRLIRSAVPRAAPTFRQSAYRSPAALQRRWATTENVKDSAGEKVKGPVIGIDLGTTNSAVAVMEGGTPRIMENSEGGRTTPSVVAFSKEGERLVGIAAKRQAVVNPENTFFATKRLIGRKFTDAEVQRDIKQVPYKIVQHKNGDAWLEALGNRYSPSQIGGFVLGKMKETAESFMGKKLSDAVVTVPAYFNDQQRQATKDAGQISGLNVLRVVNEPTAASLAYGMEKEGDRVVAVYDLGGGTFDVSVLEISNGVFEVKSTNGDTHLGGEDFDITLVRHLVEQFKTESGIDLGNDRMAIQRIREAAEKAKIELSSSQQTDINLPFITADASGPKHINTKMSRSQLEKLVDPLISRTIDPVRKALKDANLKASDIQEVILVGGMTRMPKVAESVKSIFGRDPAKSVNPDEAVAIGAAIQGAVLAGDITDLLLLDVTPLSLGIETLGGVFTRLINRNTTIPTKKSQTFSTAADFQSAVEIKVYQGERELVRDNKMLGNFQLVGIPPAHRGVPQIEVTFDIDADSIVHVHAKDKSTNKDQSITIASGSGLSDSEIQNMVADSEKFAEADKERKAAIEAANRADSVVNDTDKALKEFEDRLDKSEAEKIKALITEMREVIAKSQSGEGGLTAEELKAKTDELQNASLTLFDKMHRARTEASNSESQQGGDQAQSGEQQQSSEGEKKP</sequence>
<keyword evidence="3 10" id="KW-0547">Nucleotide-binding</keyword>
<keyword evidence="4 10" id="KW-0067">ATP-binding</keyword>
<evidence type="ECO:0000256" key="8">
    <source>
        <dbReference type="ARBA" id="ARBA00059314"/>
    </source>
</evidence>
<dbReference type="InterPro" id="IPR029047">
    <property type="entry name" value="HSP70_peptide-bd_sf"/>
</dbReference>
<comment type="function">
    <text evidence="8">Required for the assembly of iron-sulfur (Fe/S) clusters in mitochondria. Assisted by the DnaJ-like co-chaperone jac1 and the nucleotide exchange factor mge1, it mediates ATP-dependent Fe-S cluster transfer from the scaffold proteins isu1/isu2 to grx5.</text>
</comment>
<dbReference type="FunFam" id="3.30.420.40:FF:000004">
    <property type="entry name" value="Molecular chaperone DnaK"/>
    <property type="match status" value="1"/>
</dbReference>